<dbReference type="RefSeq" id="WP_156998898.1">
    <property type="nucleotide sequence ID" value="NZ_BAAANU010000050.1"/>
</dbReference>
<protein>
    <submittedName>
        <fullName evidence="2">Uncharacterized protein</fullName>
    </submittedName>
</protein>
<name>A0A9X2KAN3_9MICO</name>
<keyword evidence="1" id="KW-0812">Transmembrane</keyword>
<reference evidence="2" key="1">
    <citation type="submission" date="2022-06" db="EMBL/GenBank/DDBJ databases">
        <title>Sequencing the genomes of 1000 actinobacteria strains.</title>
        <authorList>
            <person name="Klenk H.-P."/>
        </authorList>
    </citation>
    <scope>NUCLEOTIDE SEQUENCE</scope>
    <source>
        <strain evidence="2">DSM 22016</strain>
    </source>
</reference>
<organism evidence="2 3">
    <name type="scientific">Agromyces terreus</name>
    <dbReference type="NCBI Taxonomy" id="424795"/>
    <lineage>
        <taxon>Bacteria</taxon>
        <taxon>Bacillati</taxon>
        <taxon>Actinomycetota</taxon>
        <taxon>Actinomycetes</taxon>
        <taxon>Micrococcales</taxon>
        <taxon>Microbacteriaceae</taxon>
        <taxon>Agromyces</taxon>
    </lineage>
</organism>
<dbReference type="OrthoDB" id="5126515at2"/>
<feature type="transmembrane region" description="Helical" evidence="1">
    <location>
        <begin position="118"/>
        <end position="141"/>
    </location>
</feature>
<feature type="transmembrane region" description="Helical" evidence="1">
    <location>
        <begin position="148"/>
        <end position="170"/>
    </location>
</feature>
<feature type="transmembrane region" description="Helical" evidence="1">
    <location>
        <begin position="53"/>
        <end position="73"/>
    </location>
</feature>
<evidence type="ECO:0000313" key="3">
    <source>
        <dbReference type="Proteomes" id="UP001139722"/>
    </source>
</evidence>
<comment type="caution">
    <text evidence="2">The sequence shown here is derived from an EMBL/GenBank/DDBJ whole genome shotgun (WGS) entry which is preliminary data.</text>
</comment>
<evidence type="ECO:0000313" key="2">
    <source>
        <dbReference type="EMBL" id="MCP2369759.1"/>
    </source>
</evidence>
<dbReference type="AlphaFoldDB" id="A0A9X2KAN3"/>
<gene>
    <name evidence="2" type="ORF">BJ978_000435</name>
</gene>
<feature type="transmembrane region" description="Helical" evidence="1">
    <location>
        <begin position="190"/>
        <end position="209"/>
    </location>
</feature>
<keyword evidence="1" id="KW-1133">Transmembrane helix</keyword>
<keyword evidence="1" id="KW-0472">Membrane</keyword>
<accession>A0A9X2KAN3</accession>
<feature type="transmembrane region" description="Helical" evidence="1">
    <location>
        <begin position="85"/>
        <end position="106"/>
    </location>
</feature>
<sequence length="226" mass="22969">MLAAGLFLVSAGLQLAASLERWVVARDAWTRTDLWVEDHRFDYSFPADPWENLGAAAEMFGAGTVLLALGIMAMTRAVEGSVDGLIGLLAGVTAAGFAVSGLHALLSGLIDAPSPLQFLPVQLFLGAIGFVGLGILASIWWRASPATAVACVMLLGATLPGTLLAAFQIAPAIVGSQSYDTTAWTETIVAAVPGGAGLAMLTAAAAAALPRGVARRPRNLSAASGG</sequence>
<dbReference type="EMBL" id="JAMZDY010000001">
    <property type="protein sequence ID" value="MCP2369759.1"/>
    <property type="molecule type" value="Genomic_DNA"/>
</dbReference>
<keyword evidence="3" id="KW-1185">Reference proteome</keyword>
<dbReference type="Proteomes" id="UP001139722">
    <property type="component" value="Unassembled WGS sequence"/>
</dbReference>
<evidence type="ECO:0000256" key="1">
    <source>
        <dbReference type="SAM" id="Phobius"/>
    </source>
</evidence>
<proteinExistence type="predicted"/>